<reference evidence="20" key="2">
    <citation type="submission" date="2023-11" db="UniProtKB">
        <authorList>
            <consortium name="WormBaseParasite"/>
        </authorList>
    </citation>
    <scope>IDENTIFICATION</scope>
</reference>
<keyword evidence="13" id="KW-0325">Glycoprotein</keyword>
<dbReference type="EC" id="2.7.10.1" evidence="2"/>
<dbReference type="Gene3D" id="3.30.200.20">
    <property type="entry name" value="Phosphorylase Kinase, domain 1"/>
    <property type="match status" value="2"/>
</dbReference>
<dbReference type="WBParaSite" id="SRDH1_82630.1">
    <property type="protein sequence ID" value="SRDH1_82630.1"/>
    <property type="gene ID" value="SRDH1_82630"/>
</dbReference>
<keyword evidence="12" id="KW-0675">Receptor</keyword>
<sequence>MFIINNNKLYYTTYLFLICLLLEYKNCQLKNEKNNQKIKNLLNDLINKFINNYKQSINHIETTDMMIVKNKQIELNQSIKLNPDEDDHDVVEDVEDDQDDDELIHGNHLHEINYYKDNSKYENKIICKSKYTWRDISLPWKILMKNFNPNCTHILGNLIISGVDEDDDVTLLENIEEISGYLVIYGVGRKELRLSHLKLIKGHEWIIFKSRKVALLVVSNYKQNDLLSSSNVSSQSTSLVNDTGKQRYGLSHLQSLEMTSFISVVQHGIYFYDNPGLCYTPFTLKWDEMIESSELQTIDLYALHSNDNITLWLEYCQCKYLNKCMNIMNNTERSEELSSINVSHILQSKYIYNELLKNTDDELKGRNIQKRDIHIDSMNQSIVDTVSEFHQDDLNTINLSSYEQTTHPMSQTENINKDPDPLNSNQIRSNSLSNVNEDTLEYQNMVQNDIFMPKIGSKLNEMYIDDNNLASDTIDDETTTAAMATPFENYTSSEVLNESYSTTTMDDTNISVTTNIETITPSNKISVLTTYPTSDLPSYENTTSSIIVISNERIHDDNHSVKMKLSKIDNKSIMNYSIEYPSLPCHTSCPLIQGKRYCWGPGRDQCQAVHKCQIRLCEGSNWCFRTKSNEYYQKNLTYYKMNFITSSKEQCCHSECAASCYGPRARDCNACLRLSNRGVCTDSCPASKKYNKSTFSWVENPDGLLTFGMICVKSCPKTYLRDDDHCVSKCARPGYMAYQGECIPCPNSICPKICTLNEIESIKGIDYLHRKSLHAMENCTVFEGDIKLSMQSFIGDPFYNLSQIDEGVKWKDLIIGLSKLEYITGTLYISAGSHAPWMTNLTFLSNVKIIGGISPNIQQTRTVNINLNHHLEFLGMTSLKKLGHPSLLITGNPRLCYVDTIDWTSLLNDETFVDELHDKGTKISKLIKTFNINLNNDSLTQIILRHRKDSKRKRPFKDSTIFVGGNAHFEFCKGRGAVCDELCQPHSGCWGPGRQFCTLCKYWSIENIDNSGRICVEHCEDLPGFYTPKLNDTHSNLEQMITDRSNIMIDVQNLSTAVYNNEINKSTTEFINKYYSKENKIFSSAQCKKCSDMCSLQNQTCYGPNDDQCIGLCRFVQDGPFCRAYCPPNKYTDPITKKCMECSSTCTPPGDIENGNIYINNNLLNQKIETKLKYYCTGSGDWPGNGGCSFCKQTVLYLEPKNSNHHLKCANSCPFGTYQHVINLHHRGGSSVDRQSTVYFNMKEQDSSMNRFTWSQTDVNLFYNFPSKIIDEISLWLLNHTQPQLYGLAQICLPCNEQCHSEIIPSRQLNLIGSSNVACYGPSPEQCVRCAYASYQGRCVSTCPSGTYLKKKSLRNFDPTLLNDYYIGYLPDNITSFECLSCHKECEIGCNGPTAEECTRCRHVKIYHDSQMESWLCNLTCPDFSPFKIFDQKTGEIICSSDSINLHIIPYYNGHYSIENHLNSTILHNSYNNNIVTMATKNLNFLQNVHMMNYNNIWHYNYLSTQTAGLISSLSALFIMLLLLSLIIYWTIYKRSKYIRIEQYDTTDNTTDNNKGNKSCFISLNKMCENFWTQGKPQLMMKKEKNEKNKKEKRKKKKTFTIATKNHRSILNYKNNQLIKEKLLFHPLNWNHSLIQMNGSLLLDKDNKWMNNMDEEKSPTHSESLKPNMATLRIITESELIRGPLIGSGAFGTVYCGIWCPKFTQQKLDPINNDTCSAITNSTITPTPNVFNSKKFDWDKNTNGIETIPVAFNNDNDFNLHIPVAIKVLSDSADPQTNKELLEEAKVMATVDHPCCVRFLALCLTSKLQLITQYLPLGSLLEFIKIRWDFIEVNSLFQWSEQIASGMIYLSSRGIIHRDLAARNVLVQSKDQVQITDFGLAKCLDTTHSEYHASGGRMPIKWLAIECIQDRIFSSKSDVWAYGITLWEMCTFGHRPYENIHAKDLLDFLEKGNRLPQPETTSLDFYCLMLQCWQADPNLRPTFKELCSALCEMKATPNRYLFITPELRTSNFTNQDISQNALEFLTSCLTDTTISLKSTHTNISSIKSYQQIYNDLNEYHNNDNDHSLLNQLNIEDYTQYTQMNYDWLNNLYVNSRINLLPEEYIQTLLNNYNYLIGINTTTDKTTTNTTDTTTTNTADSTTTTNTTDNTTTNTTDNTNTNTNTITTNTDTTTTTNTTDNTTTNTNTNTTITNTDTTNTTDNTTTNTNTNTTITNTDTTNTTDNTTTSTTTNYSNNNNYIRFQNEINKVTLPNQYIDNININDPRDNNIHHCNDIIIDAEETNRNKENLVTKESEGSFMEESSENVSLSILKIVDNDQISDQHYINIVNEENNCNKVPSSIQNQ</sequence>
<evidence type="ECO:0000256" key="1">
    <source>
        <dbReference type="ARBA" id="ARBA00004479"/>
    </source>
</evidence>
<keyword evidence="4" id="KW-0808">Transferase</keyword>
<evidence type="ECO:0000259" key="18">
    <source>
        <dbReference type="PROSITE" id="PS50011"/>
    </source>
</evidence>
<evidence type="ECO:0000256" key="6">
    <source>
        <dbReference type="ARBA" id="ARBA00022741"/>
    </source>
</evidence>
<evidence type="ECO:0000256" key="17">
    <source>
        <dbReference type="SAM" id="SignalP"/>
    </source>
</evidence>
<keyword evidence="6" id="KW-0547">Nucleotide-binding</keyword>
<evidence type="ECO:0000256" key="16">
    <source>
        <dbReference type="SAM" id="Phobius"/>
    </source>
</evidence>
<dbReference type="CDD" id="cd00064">
    <property type="entry name" value="FU"/>
    <property type="match status" value="5"/>
</dbReference>
<dbReference type="PROSITE" id="PS50011">
    <property type="entry name" value="PROTEIN_KINASE_DOM"/>
    <property type="match status" value="1"/>
</dbReference>
<dbReference type="InterPro" id="IPR001245">
    <property type="entry name" value="Ser-Thr/Tyr_kinase_cat_dom"/>
</dbReference>
<dbReference type="SMART" id="SM00261">
    <property type="entry name" value="FU"/>
    <property type="match status" value="5"/>
</dbReference>
<dbReference type="InterPro" id="IPR006211">
    <property type="entry name" value="Furin-like_Cys-rich_dom"/>
</dbReference>
<keyword evidence="7" id="KW-0418">Kinase</keyword>
<dbReference type="PROSITE" id="PS00109">
    <property type="entry name" value="PROTEIN_KINASE_TYR"/>
    <property type="match status" value="1"/>
</dbReference>
<dbReference type="InterPro" id="IPR036941">
    <property type="entry name" value="Rcpt_L-dom_sf"/>
</dbReference>
<dbReference type="Proteomes" id="UP000050792">
    <property type="component" value="Unassembled WGS sequence"/>
</dbReference>
<keyword evidence="3" id="KW-0597">Phosphoprotein</keyword>
<feature type="signal peptide" evidence="17">
    <location>
        <begin position="1"/>
        <end position="27"/>
    </location>
</feature>
<keyword evidence="5 16" id="KW-0812">Transmembrane</keyword>
<dbReference type="InterPro" id="IPR020635">
    <property type="entry name" value="Tyr_kinase_cat_dom"/>
</dbReference>
<keyword evidence="10 16" id="KW-0472">Membrane</keyword>
<evidence type="ECO:0000256" key="11">
    <source>
        <dbReference type="ARBA" id="ARBA00023137"/>
    </source>
</evidence>
<evidence type="ECO:0000256" key="7">
    <source>
        <dbReference type="ARBA" id="ARBA00022777"/>
    </source>
</evidence>
<dbReference type="FunFam" id="1.10.510.10:FF:000027">
    <property type="entry name" value="Receptor protein-tyrosine kinase"/>
    <property type="match status" value="1"/>
</dbReference>
<dbReference type="GO" id="GO:0008284">
    <property type="term" value="P:positive regulation of cell population proliferation"/>
    <property type="evidence" value="ECO:0007669"/>
    <property type="project" value="TreeGrafter"/>
</dbReference>
<dbReference type="PANTHER" id="PTHR24416">
    <property type="entry name" value="TYROSINE-PROTEIN KINASE RECEPTOR"/>
    <property type="match status" value="1"/>
</dbReference>
<dbReference type="GO" id="GO:0022008">
    <property type="term" value="P:neurogenesis"/>
    <property type="evidence" value="ECO:0007669"/>
    <property type="project" value="TreeGrafter"/>
</dbReference>
<reference evidence="19" key="1">
    <citation type="submission" date="2022-06" db="EMBL/GenBank/DDBJ databases">
        <authorList>
            <person name="Berger JAMES D."/>
            <person name="Berger JAMES D."/>
        </authorList>
    </citation>
    <scope>NUCLEOTIDE SEQUENCE [LARGE SCALE GENOMIC DNA]</scope>
</reference>
<dbReference type="InterPro" id="IPR000719">
    <property type="entry name" value="Prot_kinase_dom"/>
</dbReference>
<dbReference type="GO" id="GO:0009925">
    <property type="term" value="C:basal plasma membrane"/>
    <property type="evidence" value="ECO:0007669"/>
    <property type="project" value="TreeGrafter"/>
</dbReference>
<dbReference type="InterPro" id="IPR011009">
    <property type="entry name" value="Kinase-like_dom_sf"/>
</dbReference>
<evidence type="ECO:0000256" key="9">
    <source>
        <dbReference type="ARBA" id="ARBA00022989"/>
    </source>
</evidence>
<dbReference type="Gene3D" id="3.80.20.20">
    <property type="entry name" value="Receptor L-domain"/>
    <property type="match status" value="2"/>
</dbReference>
<organism evidence="19 20">
    <name type="scientific">Schistosoma rodhaini</name>
    <dbReference type="NCBI Taxonomy" id="6188"/>
    <lineage>
        <taxon>Eukaryota</taxon>
        <taxon>Metazoa</taxon>
        <taxon>Spiralia</taxon>
        <taxon>Lophotrochozoa</taxon>
        <taxon>Platyhelminthes</taxon>
        <taxon>Trematoda</taxon>
        <taxon>Digenea</taxon>
        <taxon>Strigeidida</taxon>
        <taxon>Schistosomatoidea</taxon>
        <taxon>Schistosomatidae</taxon>
        <taxon>Schistosoma</taxon>
    </lineage>
</organism>
<dbReference type="SUPFAM" id="SSF52058">
    <property type="entry name" value="L domain-like"/>
    <property type="match status" value="2"/>
</dbReference>
<evidence type="ECO:0000256" key="15">
    <source>
        <dbReference type="SAM" id="MobiDB-lite"/>
    </source>
</evidence>
<evidence type="ECO:0000256" key="13">
    <source>
        <dbReference type="ARBA" id="ARBA00023180"/>
    </source>
</evidence>
<evidence type="ECO:0000256" key="5">
    <source>
        <dbReference type="ARBA" id="ARBA00022692"/>
    </source>
</evidence>
<dbReference type="SUPFAM" id="SSF56112">
    <property type="entry name" value="Protein kinase-like (PK-like)"/>
    <property type="match status" value="1"/>
</dbReference>
<proteinExistence type="predicted"/>
<keyword evidence="8" id="KW-0067">ATP-binding</keyword>
<dbReference type="SMART" id="SM00219">
    <property type="entry name" value="TyrKc"/>
    <property type="match status" value="1"/>
</dbReference>
<dbReference type="Pfam" id="PF01030">
    <property type="entry name" value="Recep_L_domain"/>
    <property type="match status" value="2"/>
</dbReference>
<accession>A0AA85G7Y1</accession>
<keyword evidence="19" id="KW-1185">Reference proteome</keyword>
<dbReference type="GO" id="GO:0007169">
    <property type="term" value="P:cell surface receptor protein tyrosine kinase signaling pathway"/>
    <property type="evidence" value="ECO:0007669"/>
    <property type="project" value="TreeGrafter"/>
</dbReference>
<keyword evidence="17" id="KW-0732">Signal</keyword>
<evidence type="ECO:0000313" key="19">
    <source>
        <dbReference type="Proteomes" id="UP000050792"/>
    </source>
</evidence>
<feature type="domain" description="Protein kinase" evidence="18">
    <location>
        <begin position="1680"/>
        <end position="2001"/>
    </location>
</feature>
<dbReference type="GO" id="GO:0043066">
    <property type="term" value="P:negative regulation of apoptotic process"/>
    <property type="evidence" value="ECO:0007669"/>
    <property type="project" value="TreeGrafter"/>
</dbReference>
<evidence type="ECO:0000256" key="4">
    <source>
        <dbReference type="ARBA" id="ARBA00022679"/>
    </source>
</evidence>
<comment type="subcellular location">
    <subcellularLocation>
        <location evidence="1">Membrane</location>
        <topology evidence="1">Single-pass type I membrane protein</topology>
    </subcellularLocation>
</comment>
<evidence type="ECO:0000313" key="20">
    <source>
        <dbReference type="WBParaSite" id="SRDH1_82630.1"/>
    </source>
</evidence>
<feature type="transmembrane region" description="Helical" evidence="16">
    <location>
        <begin position="1510"/>
        <end position="1532"/>
    </location>
</feature>
<dbReference type="GO" id="GO:0004714">
    <property type="term" value="F:transmembrane receptor protein tyrosine kinase activity"/>
    <property type="evidence" value="ECO:0007669"/>
    <property type="project" value="UniProtKB-EC"/>
</dbReference>
<dbReference type="PRINTS" id="PR00109">
    <property type="entry name" value="TYRKINASE"/>
</dbReference>
<dbReference type="InterPro" id="IPR008266">
    <property type="entry name" value="Tyr_kinase_AS"/>
</dbReference>
<dbReference type="Gene3D" id="2.10.220.10">
    <property type="entry name" value="Hormone Receptor, Insulin-like Growth Factor Receptor 1, Chain A, domain 2"/>
    <property type="match status" value="4"/>
</dbReference>
<dbReference type="InterPro" id="IPR006212">
    <property type="entry name" value="Furin_repeat"/>
</dbReference>
<evidence type="ECO:0000256" key="12">
    <source>
        <dbReference type="ARBA" id="ARBA00023170"/>
    </source>
</evidence>
<evidence type="ECO:0000256" key="2">
    <source>
        <dbReference type="ARBA" id="ARBA00011902"/>
    </source>
</evidence>
<dbReference type="InterPro" id="IPR050122">
    <property type="entry name" value="RTK"/>
</dbReference>
<keyword evidence="9 16" id="KW-1133">Transmembrane helix</keyword>
<dbReference type="GO" id="GO:0005524">
    <property type="term" value="F:ATP binding"/>
    <property type="evidence" value="ECO:0007669"/>
    <property type="project" value="UniProtKB-KW"/>
</dbReference>
<evidence type="ECO:0000256" key="3">
    <source>
        <dbReference type="ARBA" id="ARBA00022553"/>
    </source>
</evidence>
<keyword evidence="11" id="KW-0829">Tyrosine-protein kinase</keyword>
<feature type="chain" id="PRO_5041708480" description="receptor protein-tyrosine kinase" evidence="17">
    <location>
        <begin position="28"/>
        <end position="2344"/>
    </location>
</feature>
<dbReference type="SUPFAM" id="SSF57184">
    <property type="entry name" value="Growth factor receptor domain"/>
    <property type="match status" value="3"/>
</dbReference>
<evidence type="ECO:0000256" key="10">
    <source>
        <dbReference type="ARBA" id="ARBA00023136"/>
    </source>
</evidence>
<dbReference type="InterPro" id="IPR009030">
    <property type="entry name" value="Growth_fac_rcpt_cys_sf"/>
</dbReference>
<comment type="catalytic activity">
    <reaction evidence="14">
        <text>L-tyrosyl-[protein] + ATP = O-phospho-L-tyrosyl-[protein] + ADP + H(+)</text>
        <dbReference type="Rhea" id="RHEA:10596"/>
        <dbReference type="Rhea" id="RHEA-COMP:10136"/>
        <dbReference type="Rhea" id="RHEA-COMP:20101"/>
        <dbReference type="ChEBI" id="CHEBI:15378"/>
        <dbReference type="ChEBI" id="CHEBI:30616"/>
        <dbReference type="ChEBI" id="CHEBI:46858"/>
        <dbReference type="ChEBI" id="CHEBI:61978"/>
        <dbReference type="ChEBI" id="CHEBI:456216"/>
        <dbReference type="EC" id="2.7.10.1"/>
    </reaction>
</comment>
<protein>
    <recommendedName>
        <fullName evidence="2">receptor protein-tyrosine kinase</fullName>
        <ecNumber evidence="2">2.7.10.1</ecNumber>
    </recommendedName>
</protein>
<dbReference type="Pfam" id="PF00757">
    <property type="entry name" value="Furin-like"/>
    <property type="match status" value="1"/>
</dbReference>
<evidence type="ECO:0000256" key="14">
    <source>
        <dbReference type="ARBA" id="ARBA00051243"/>
    </source>
</evidence>
<feature type="region of interest" description="Disordered" evidence="15">
    <location>
        <begin position="2125"/>
        <end position="2152"/>
    </location>
</feature>
<dbReference type="Pfam" id="PF07714">
    <property type="entry name" value="PK_Tyr_Ser-Thr"/>
    <property type="match status" value="1"/>
</dbReference>
<dbReference type="Gene3D" id="1.10.510.10">
    <property type="entry name" value="Transferase(Phosphotransferase) domain 1"/>
    <property type="match status" value="1"/>
</dbReference>
<dbReference type="InterPro" id="IPR000494">
    <property type="entry name" value="Rcpt_L-dom"/>
</dbReference>
<name>A0AA85G7Y1_9TREM</name>
<evidence type="ECO:0000256" key="8">
    <source>
        <dbReference type="ARBA" id="ARBA00022840"/>
    </source>
</evidence>
<dbReference type="PANTHER" id="PTHR24416:SF566">
    <property type="entry name" value="EPIDERMAL GROWTH FACTOR RECEPTOR"/>
    <property type="match status" value="1"/>
</dbReference>
<dbReference type="GO" id="GO:0043235">
    <property type="term" value="C:receptor complex"/>
    <property type="evidence" value="ECO:0007669"/>
    <property type="project" value="TreeGrafter"/>
</dbReference>